<dbReference type="InterPro" id="IPR025657">
    <property type="entry name" value="RadC_JAB"/>
</dbReference>
<organism evidence="8">
    <name type="scientific">uncultured Sulfurovum sp</name>
    <dbReference type="NCBI Taxonomy" id="269237"/>
    <lineage>
        <taxon>Bacteria</taxon>
        <taxon>Pseudomonadati</taxon>
        <taxon>Campylobacterota</taxon>
        <taxon>Epsilonproteobacteria</taxon>
        <taxon>Campylobacterales</taxon>
        <taxon>Sulfurovaceae</taxon>
        <taxon>Sulfurovum</taxon>
        <taxon>environmental samples</taxon>
    </lineage>
</organism>
<feature type="domain" description="MPN" evidence="7">
    <location>
        <begin position="117"/>
        <end position="238"/>
    </location>
</feature>
<dbReference type="AlphaFoldDB" id="A0A6S6SKD0"/>
<dbReference type="PROSITE" id="PS50249">
    <property type="entry name" value="MPN"/>
    <property type="match status" value="1"/>
</dbReference>
<evidence type="ECO:0000259" key="7">
    <source>
        <dbReference type="PROSITE" id="PS50249"/>
    </source>
</evidence>
<dbReference type="NCBIfam" id="NF000642">
    <property type="entry name" value="PRK00024.1"/>
    <property type="match status" value="1"/>
</dbReference>
<evidence type="ECO:0000256" key="3">
    <source>
        <dbReference type="ARBA" id="ARBA00022801"/>
    </source>
</evidence>
<dbReference type="CDD" id="cd08071">
    <property type="entry name" value="MPN_DUF2466"/>
    <property type="match status" value="1"/>
</dbReference>
<dbReference type="NCBIfam" id="TIGR00608">
    <property type="entry name" value="radc"/>
    <property type="match status" value="1"/>
</dbReference>
<evidence type="ECO:0000256" key="6">
    <source>
        <dbReference type="RuleBase" id="RU003797"/>
    </source>
</evidence>
<dbReference type="Pfam" id="PF20582">
    <property type="entry name" value="UPF0758_N"/>
    <property type="match status" value="1"/>
</dbReference>
<evidence type="ECO:0000313" key="8">
    <source>
        <dbReference type="EMBL" id="CAA6803385.1"/>
    </source>
</evidence>
<evidence type="ECO:0000256" key="2">
    <source>
        <dbReference type="ARBA" id="ARBA00022723"/>
    </source>
</evidence>
<protein>
    <submittedName>
        <fullName evidence="8">DNA repair protein RadC</fullName>
    </submittedName>
</protein>
<keyword evidence="3" id="KW-0378">Hydrolase</keyword>
<accession>A0A6S6SKD0</accession>
<evidence type="ECO:0000256" key="1">
    <source>
        <dbReference type="ARBA" id="ARBA00022670"/>
    </source>
</evidence>
<reference evidence="8" key="1">
    <citation type="submission" date="2020-01" db="EMBL/GenBank/DDBJ databases">
        <authorList>
            <person name="Meier V. D."/>
            <person name="Meier V D."/>
        </authorList>
    </citation>
    <scope>NUCLEOTIDE SEQUENCE</scope>
    <source>
        <strain evidence="8">HLG_WM_MAG_01</strain>
    </source>
</reference>
<name>A0A6S6SKD0_9BACT</name>
<dbReference type="Pfam" id="PF04002">
    <property type="entry name" value="RadC"/>
    <property type="match status" value="1"/>
</dbReference>
<dbReference type="PANTHER" id="PTHR30471">
    <property type="entry name" value="DNA REPAIR PROTEIN RADC"/>
    <property type="match status" value="1"/>
</dbReference>
<dbReference type="EMBL" id="CACVAS010000030">
    <property type="protein sequence ID" value="CAA6803385.1"/>
    <property type="molecule type" value="Genomic_DNA"/>
</dbReference>
<gene>
    <name evidence="8" type="ORF">HELGO_WM2788</name>
</gene>
<proteinExistence type="inferred from homology"/>
<dbReference type="Gene3D" id="3.40.140.10">
    <property type="entry name" value="Cytidine Deaminase, domain 2"/>
    <property type="match status" value="1"/>
</dbReference>
<dbReference type="InterPro" id="IPR037518">
    <property type="entry name" value="MPN"/>
</dbReference>
<evidence type="ECO:0000256" key="5">
    <source>
        <dbReference type="ARBA" id="ARBA00023049"/>
    </source>
</evidence>
<evidence type="ECO:0000256" key="4">
    <source>
        <dbReference type="ARBA" id="ARBA00022833"/>
    </source>
</evidence>
<comment type="similarity">
    <text evidence="6">Belongs to the UPF0758 family.</text>
</comment>
<keyword evidence="4" id="KW-0862">Zinc</keyword>
<sequence length="238" mass="26385">MTALRDLHKDDKPREKLLNKGVEALKNEELLAILLGSGVKGKDVRKLAREIVTLMDSHFDKLSDRSLSLSKGNGVQSTDQLTLEKLCEIHGLGQAKASQILASMELSKRYLIRSNKRITSAEDVYDELKSFTNKSQEHFLTITLDGASHIINTRTVFIGTLNQSLVHPREVFADAIADRAAGIIIAHNHPSGTLDASRADMEVTRRLKEVSKLVGIELLDHVILARDGYYSFADEGLL</sequence>
<dbReference type="GO" id="GO:0006508">
    <property type="term" value="P:proteolysis"/>
    <property type="evidence" value="ECO:0007669"/>
    <property type="project" value="UniProtKB-KW"/>
</dbReference>
<dbReference type="InterPro" id="IPR020891">
    <property type="entry name" value="UPF0758_CS"/>
</dbReference>
<keyword evidence="2" id="KW-0479">Metal-binding</keyword>
<keyword evidence="5" id="KW-0482">Metalloprotease</keyword>
<dbReference type="GO" id="GO:0008237">
    <property type="term" value="F:metallopeptidase activity"/>
    <property type="evidence" value="ECO:0007669"/>
    <property type="project" value="UniProtKB-KW"/>
</dbReference>
<dbReference type="GO" id="GO:0046872">
    <property type="term" value="F:metal ion binding"/>
    <property type="evidence" value="ECO:0007669"/>
    <property type="project" value="UniProtKB-KW"/>
</dbReference>
<dbReference type="InterPro" id="IPR001405">
    <property type="entry name" value="UPF0758"/>
</dbReference>
<dbReference type="InterPro" id="IPR046778">
    <property type="entry name" value="UPF0758_N"/>
</dbReference>
<dbReference type="PROSITE" id="PS01302">
    <property type="entry name" value="UPF0758"/>
    <property type="match status" value="1"/>
</dbReference>
<dbReference type="PANTHER" id="PTHR30471:SF3">
    <property type="entry name" value="UPF0758 PROTEIN YEES-RELATED"/>
    <property type="match status" value="1"/>
</dbReference>
<keyword evidence="1" id="KW-0645">Protease</keyword>